<protein>
    <submittedName>
        <fullName evidence="2">ORF2 protein</fullName>
    </submittedName>
</protein>
<keyword evidence="1" id="KW-0812">Transmembrane</keyword>
<feature type="transmembrane region" description="Helical" evidence="1">
    <location>
        <begin position="21"/>
        <end position="39"/>
    </location>
</feature>
<evidence type="ECO:0000313" key="2">
    <source>
        <dbReference type="EMBL" id="CAA47614.1"/>
    </source>
</evidence>
<reference evidence="2" key="1">
    <citation type="submission" date="1992-06" db="EMBL/GenBank/DDBJ databases">
        <authorList>
            <person name="Lee Seob J."/>
        </authorList>
    </citation>
    <scope>NUCLEOTIDE SEQUENCE</scope>
</reference>
<gene>
    <name evidence="2" type="primary">ORF2</name>
</gene>
<sequence>MMKRFLWTLKKQVSNAVRMMAANQNASVILIIWVCRILYRKLSAFLPSLFGTSVEKITCVFGTACLSCSIWMLNCSKLVCPKALRSSGAQVPCFFV</sequence>
<keyword evidence="1" id="KW-0472">Membrane</keyword>
<dbReference type="EMBL" id="X67134">
    <property type="protein sequence ID" value="CAA47614.1"/>
    <property type="molecule type" value="Genomic_RNA"/>
</dbReference>
<name>Q67664_9VIRU</name>
<proteinExistence type="predicted"/>
<keyword evidence="1" id="KW-1133">Transmembrane helix</keyword>
<accession>Q67664</accession>
<dbReference type="PIR" id="S23863">
    <property type="entry name" value="S23863"/>
</dbReference>
<organism evidence="2">
    <name type="scientific">Garlic latent virus E29-6</name>
    <dbReference type="NCBI Taxonomy" id="143616"/>
    <lineage>
        <taxon>Viruses</taxon>
        <taxon>Riboviria</taxon>
        <taxon>Orthornavirae</taxon>
        <taxon>Kitrinoviricota</taxon>
        <taxon>Alsuviricetes</taxon>
        <taxon>Tymovirales</taxon>
        <taxon>Betaflexiviridae</taxon>
        <taxon>Quinvirinae</taxon>
        <taxon>Carlavirus</taxon>
    </lineage>
</organism>
<evidence type="ECO:0000256" key="1">
    <source>
        <dbReference type="SAM" id="Phobius"/>
    </source>
</evidence>
<reference evidence="2" key="2">
    <citation type="submission" date="1992-07" db="EMBL/GenBank/DDBJ databases">
        <title>Nucleotide sequence of a cDNA for garlic mosaic virus.</title>
        <authorList>
            <person name="Choi J.N."/>
            <person name="Choi Y.H."/>
            <person name="Choi Y.D."/>
            <person name="Lee J.S."/>
        </authorList>
    </citation>
    <scope>NUCLEOTIDE SEQUENCE</scope>
</reference>